<organism evidence="2 3">
    <name type="scientific">Agrobacterium tumefaciens str. B6</name>
    <dbReference type="NCBI Taxonomy" id="1183423"/>
    <lineage>
        <taxon>Bacteria</taxon>
        <taxon>Pseudomonadati</taxon>
        <taxon>Pseudomonadota</taxon>
        <taxon>Alphaproteobacteria</taxon>
        <taxon>Hyphomicrobiales</taxon>
        <taxon>Rhizobiaceae</taxon>
        <taxon>Rhizobium/Agrobacterium group</taxon>
        <taxon>Agrobacterium</taxon>
        <taxon>Agrobacterium tumefaciens complex</taxon>
    </lineage>
</organism>
<name>A0A822VCC1_AGRTU</name>
<sequence length="47" mass="4942">MITTQIIEQNSEYHVEDPLAPSLDTAAGQDVSAPAVLHDGPLPSLTV</sequence>
<accession>A0A822VCC1</accession>
<reference evidence="2 3" key="1">
    <citation type="submission" date="2016-01" db="EMBL/GenBank/DDBJ databases">
        <authorList>
            <person name="Regsiter A."/>
            <person name="william w."/>
        </authorList>
    </citation>
    <scope>NUCLEOTIDE SEQUENCE [LARGE SCALE GENOMIC DNA]</scope>
    <source>
        <strain evidence="2 3">B6</strain>
    </source>
</reference>
<evidence type="ECO:0000313" key="3">
    <source>
        <dbReference type="Proteomes" id="UP000192074"/>
    </source>
</evidence>
<gene>
    <name evidence="2" type="ORF">AGR4A_pTi0048</name>
</gene>
<dbReference type="Proteomes" id="UP000192074">
    <property type="component" value="Unassembled WGS sequence"/>
</dbReference>
<evidence type="ECO:0000313" key="2">
    <source>
        <dbReference type="EMBL" id="CVI25450.1"/>
    </source>
</evidence>
<dbReference type="AlphaFoldDB" id="A0A822VCC1"/>
<evidence type="ECO:0000256" key="1">
    <source>
        <dbReference type="SAM" id="MobiDB-lite"/>
    </source>
</evidence>
<comment type="caution">
    <text evidence="2">The sequence shown here is derived from an EMBL/GenBank/DDBJ whole genome shotgun (WGS) entry which is preliminary data.</text>
</comment>
<protein>
    <submittedName>
        <fullName evidence="2">Uncharacterized protein</fullName>
    </submittedName>
</protein>
<dbReference type="EMBL" id="FCNL01000043">
    <property type="protein sequence ID" value="CVI25450.1"/>
    <property type="molecule type" value="Genomic_DNA"/>
</dbReference>
<feature type="compositionally biased region" description="Polar residues" evidence="1">
    <location>
        <begin position="1"/>
        <end position="10"/>
    </location>
</feature>
<proteinExistence type="predicted"/>
<feature type="region of interest" description="Disordered" evidence="1">
    <location>
        <begin position="1"/>
        <end position="47"/>
    </location>
</feature>